<dbReference type="EC" id="3.6.4.13" evidence="4"/>
<keyword evidence="3 4" id="KW-0067">ATP-binding</keyword>
<dbReference type="Proteomes" id="UP000239156">
    <property type="component" value="Unassembled WGS sequence"/>
</dbReference>
<feature type="non-terminal residue" evidence="5">
    <location>
        <position position="1"/>
    </location>
</feature>
<keyword evidence="2 4" id="KW-0378">Hydrolase</keyword>
<comment type="caution">
    <text evidence="5">The sequence shown here is derived from an EMBL/GenBank/DDBJ whole genome shotgun (WGS) entry which is preliminary data.</text>
</comment>
<comment type="domain">
    <text evidence="4">The Q motif is unique to and characteristic of the DEAD box family of RNA helicases and controls ATP binding and hydrolysis.</text>
</comment>
<organism evidence="5 6">
    <name type="scientific">Puccinia striiformis</name>
    <dbReference type="NCBI Taxonomy" id="27350"/>
    <lineage>
        <taxon>Eukaryota</taxon>
        <taxon>Fungi</taxon>
        <taxon>Dikarya</taxon>
        <taxon>Basidiomycota</taxon>
        <taxon>Pucciniomycotina</taxon>
        <taxon>Pucciniomycetes</taxon>
        <taxon>Pucciniales</taxon>
        <taxon>Pucciniaceae</taxon>
        <taxon>Puccinia</taxon>
    </lineage>
</organism>
<proteinExistence type="inferred from homology"/>
<name>A0A2S4UNK6_9BASI</name>
<evidence type="ECO:0000256" key="1">
    <source>
        <dbReference type="ARBA" id="ARBA00022741"/>
    </source>
</evidence>
<dbReference type="PANTHER" id="PTHR24031">
    <property type="entry name" value="RNA HELICASE"/>
    <property type="match status" value="1"/>
</dbReference>
<evidence type="ECO:0000256" key="4">
    <source>
        <dbReference type="RuleBase" id="RU365068"/>
    </source>
</evidence>
<keyword evidence="4" id="KW-0694">RNA-binding</keyword>
<dbReference type="AlphaFoldDB" id="A0A2S4UNK6"/>
<dbReference type="VEuPathDB" id="FungiDB:PSTT_14113"/>
<evidence type="ECO:0000313" key="5">
    <source>
        <dbReference type="EMBL" id="POV98902.1"/>
    </source>
</evidence>
<dbReference type="EMBL" id="PKSL01000213">
    <property type="protein sequence ID" value="POV98902.1"/>
    <property type="molecule type" value="Genomic_DNA"/>
</dbReference>
<keyword evidence="6" id="KW-1185">Reference proteome</keyword>
<dbReference type="Gene3D" id="3.40.50.300">
    <property type="entry name" value="P-loop containing nucleotide triphosphate hydrolases"/>
    <property type="match status" value="1"/>
</dbReference>
<dbReference type="GO" id="GO:0003723">
    <property type="term" value="F:RNA binding"/>
    <property type="evidence" value="ECO:0007669"/>
    <property type="project" value="UniProtKB-UniRule"/>
</dbReference>
<protein>
    <recommendedName>
        <fullName evidence="4">ATP-dependent RNA helicase</fullName>
        <ecNumber evidence="4">3.6.4.13</ecNumber>
    </recommendedName>
</protein>
<comment type="catalytic activity">
    <reaction evidence="4">
        <text>ATP + H2O = ADP + phosphate + H(+)</text>
        <dbReference type="Rhea" id="RHEA:13065"/>
        <dbReference type="ChEBI" id="CHEBI:15377"/>
        <dbReference type="ChEBI" id="CHEBI:15378"/>
        <dbReference type="ChEBI" id="CHEBI:30616"/>
        <dbReference type="ChEBI" id="CHEBI:43474"/>
        <dbReference type="ChEBI" id="CHEBI:456216"/>
        <dbReference type="EC" id="3.6.4.13"/>
    </reaction>
</comment>
<evidence type="ECO:0000256" key="3">
    <source>
        <dbReference type="ARBA" id="ARBA00022840"/>
    </source>
</evidence>
<reference evidence="5" key="1">
    <citation type="submission" date="2017-12" db="EMBL/GenBank/DDBJ databases">
        <title>Gene loss provides genomic basis for host adaptation in cereal stripe rust fungi.</title>
        <authorList>
            <person name="Xia C."/>
        </authorList>
    </citation>
    <scope>NUCLEOTIDE SEQUENCE [LARGE SCALE GENOMIC DNA]</scope>
    <source>
        <strain evidence="5">93-210</strain>
    </source>
</reference>
<dbReference type="VEuPathDB" id="FungiDB:PSHT_08633"/>
<dbReference type="GO" id="GO:0003724">
    <property type="term" value="F:RNA helicase activity"/>
    <property type="evidence" value="ECO:0007669"/>
    <property type="project" value="UniProtKB-EC"/>
</dbReference>
<keyword evidence="4" id="KW-0347">Helicase</keyword>
<gene>
    <name evidence="5" type="ORF">PSTT_14113</name>
</gene>
<dbReference type="SUPFAM" id="SSF52540">
    <property type="entry name" value="P-loop containing nucleoside triphosphate hydrolases"/>
    <property type="match status" value="1"/>
</dbReference>
<evidence type="ECO:0000256" key="2">
    <source>
        <dbReference type="ARBA" id="ARBA00022801"/>
    </source>
</evidence>
<dbReference type="GO" id="GO:0005524">
    <property type="term" value="F:ATP binding"/>
    <property type="evidence" value="ECO:0007669"/>
    <property type="project" value="UniProtKB-UniRule"/>
</dbReference>
<accession>A0A2S4UNK6</accession>
<keyword evidence="1 4" id="KW-0547">Nucleotide-binding</keyword>
<dbReference type="VEuPathDB" id="FungiDB:PSHT_05935"/>
<dbReference type="InterPro" id="IPR027417">
    <property type="entry name" value="P-loop_NTPase"/>
</dbReference>
<dbReference type="VEuPathDB" id="FungiDB:PSHT_05934"/>
<comment type="function">
    <text evidence="4">RNA helicase.</text>
</comment>
<comment type="similarity">
    <text evidence="4">Belongs to the DEAD box helicase family.</text>
</comment>
<dbReference type="GO" id="GO:0016787">
    <property type="term" value="F:hydrolase activity"/>
    <property type="evidence" value="ECO:0007669"/>
    <property type="project" value="UniProtKB-KW"/>
</dbReference>
<evidence type="ECO:0000313" key="6">
    <source>
        <dbReference type="Proteomes" id="UP000239156"/>
    </source>
</evidence>
<sequence length="556" mass="63323">FLPQDLEVFSSITTIQLTLGSCTDGLRDTIPSEMGSNVWLGYLNYQSYSGIASSNIRLKSISKFQTFSAGLVIGGKSLEDERDRLGRANVLVSTPSRLQQHLEHTTKFDFDNLQLSMKPIELWIWASHILSMRSFRFSPTDESLLFSATQTKPVKDLPRLSLTGDPEYVLARERRVKRDLTTPKERVQSYMVTPLNCRDTVTCMESKSKSNGSEFTMGRSACYQSGGKALLLLSPSEEEGMLKKWETRGIVVTKVKPNESKKQTIQTEIQAQMLQFPELKFFGQRAFISRRPERSIRARRYCGMLFIYRSGKPLHKHTWISNPCGGYPSHIWNDVNYRGQHRPHRLEALLSWTARFTKAPLSRSVTRTNPEATSYLKAQNPEIGCLRSHIRRTWAILGNGNMTEALNCGPSLHDSIDGTKMLKGLKRDQARRITTKAIAHLTKLLVGGPASIFSWPTDQKYFTQWKAYMIIEYGAIVIENTSFTGQEHMEQGESSTKWAHTRLWILEKLNQMGFGNSTEQIDWKHVLETYKNEVTMEHLASCLLSDINLVIEPIKP</sequence>